<reference evidence="2 3" key="1">
    <citation type="submission" date="2019-12" db="EMBL/GenBank/DDBJ databases">
        <authorList>
            <person name="Alioto T."/>
            <person name="Alioto T."/>
            <person name="Gomez Garrido J."/>
        </authorList>
    </citation>
    <scope>NUCLEOTIDE SEQUENCE [LARGE SCALE GENOMIC DNA]</scope>
</reference>
<comment type="caution">
    <text evidence="2">The sequence shown here is derived from an EMBL/GenBank/DDBJ whole genome shotgun (WGS) entry which is preliminary data.</text>
</comment>
<evidence type="ECO:0000313" key="2">
    <source>
        <dbReference type="EMBL" id="CAA2968361.1"/>
    </source>
</evidence>
<gene>
    <name evidence="2" type="ORF">OLEA9_A078852</name>
</gene>
<dbReference type="EMBL" id="CACTIH010001905">
    <property type="protein sequence ID" value="CAA2968361.1"/>
    <property type="molecule type" value="Genomic_DNA"/>
</dbReference>
<accession>A0A8S0QMY9</accession>
<feature type="region of interest" description="Disordered" evidence="1">
    <location>
        <begin position="1"/>
        <end position="32"/>
    </location>
</feature>
<organism evidence="2 3">
    <name type="scientific">Olea europaea subsp. europaea</name>
    <dbReference type="NCBI Taxonomy" id="158383"/>
    <lineage>
        <taxon>Eukaryota</taxon>
        <taxon>Viridiplantae</taxon>
        <taxon>Streptophyta</taxon>
        <taxon>Embryophyta</taxon>
        <taxon>Tracheophyta</taxon>
        <taxon>Spermatophyta</taxon>
        <taxon>Magnoliopsida</taxon>
        <taxon>eudicotyledons</taxon>
        <taxon>Gunneridae</taxon>
        <taxon>Pentapetalae</taxon>
        <taxon>asterids</taxon>
        <taxon>lamiids</taxon>
        <taxon>Lamiales</taxon>
        <taxon>Oleaceae</taxon>
        <taxon>Oleeae</taxon>
        <taxon>Olea</taxon>
    </lineage>
</organism>
<keyword evidence="3" id="KW-1185">Reference proteome</keyword>
<protein>
    <submittedName>
        <fullName evidence="2">Uncharacterized protein</fullName>
    </submittedName>
</protein>
<name>A0A8S0QMY9_OLEEU</name>
<dbReference type="Proteomes" id="UP000594638">
    <property type="component" value="Unassembled WGS sequence"/>
</dbReference>
<evidence type="ECO:0000313" key="3">
    <source>
        <dbReference type="Proteomes" id="UP000594638"/>
    </source>
</evidence>
<dbReference type="Gramene" id="OE9A078852T1">
    <property type="protein sequence ID" value="OE9A078852C1"/>
    <property type="gene ID" value="OE9A078852"/>
</dbReference>
<evidence type="ECO:0000256" key="1">
    <source>
        <dbReference type="SAM" id="MobiDB-lite"/>
    </source>
</evidence>
<proteinExistence type="predicted"/>
<dbReference type="AlphaFoldDB" id="A0A8S0QMY9"/>
<sequence>MMEDDQDSEGTEKVAPYGRFSRQRTPGFKLPNMKESAAEEDMALGGHMSSAYDQSNKDFSIKKLKSKTKSFPSHILVGDQIE</sequence>